<comment type="caution">
    <text evidence="10">The sequence shown here is derived from an EMBL/GenBank/DDBJ whole genome shotgun (WGS) entry which is preliminary data.</text>
</comment>
<dbReference type="Pfam" id="PF00512">
    <property type="entry name" value="HisKA"/>
    <property type="match status" value="1"/>
</dbReference>
<dbReference type="Pfam" id="PF10069">
    <property type="entry name" value="DICT"/>
    <property type="match status" value="1"/>
</dbReference>
<dbReference type="InterPro" id="IPR019278">
    <property type="entry name" value="DICT_dom"/>
</dbReference>
<dbReference type="InterPro" id="IPR033415">
    <property type="entry name" value="CHASE6_C"/>
</dbReference>
<keyword evidence="3" id="KW-0597">Phosphoprotein</keyword>
<dbReference type="PRINTS" id="PR00344">
    <property type="entry name" value="BCTRLSENSOR"/>
</dbReference>
<evidence type="ECO:0000256" key="8">
    <source>
        <dbReference type="SAM" id="MobiDB-lite"/>
    </source>
</evidence>
<feature type="compositionally biased region" description="Polar residues" evidence="8">
    <location>
        <begin position="656"/>
        <end position="666"/>
    </location>
</feature>
<dbReference type="SMART" id="SM00065">
    <property type="entry name" value="GAF"/>
    <property type="match status" value="1"/>
</dbReference>
<keyword evidence="5 10" id="KW-0418">Kinase</keyword>
<dbReference type="SUPFAM" id="SSF55781">
    <property type="entry name" value="GAF domain-like"/>
    <property type="match status" value="1"/>
</dbReference>
<dbReference type="InterPro" id="IPR005467">
    <property type="entry name" value="His_kinase_dom"/>
</dbReference>
<dbReference type="InterPro" id="IPR036097">
    <property type="entry name" value="HisK_dim/P_sf"/>
</dbReference>
<dbReference type="InterPro" id="IPR050736">
    <property type="entry name" value="Sensor_HK_Regulatory"/>
</dbReference>
<comment type="catalytic activity">
    <reaction evidence="1">
        <text>ATP + protein L-histidine = ADP + protein N-phospho-L-histidine.</text>
        <dbReference type="EC" id="2.7.13.3"/>
    </reaction>
</comment>
<proteinExistence type="predicted"/>
<dbReference type="InterPro" id="IPR003661">
    <property type="entry name" value="HisK_dim/P_dom"/>
</dbReference>
<protein>
    <recommendedName>
        <fullName evidence="2">histidine kinase</fullName>
        <ecNumber evidence="2">2.7.13.3</ecNumber>
    </recommendedName>
</protein>
<evidence type="ECO:0000256" key="5">
    <source>
        <dbReference type="ARBA" id="ARBA00022777"/>
    </source>
</evidence>
<dbReference type="Gene3D" id="3.30.565.10">
    <property type="entry name" value="Histidine kinase-like ATPase, C-terminal domain"/>
    <property type="match status" value="1"/>
</dbReference>
<dbReference type="Gene3D" id="3.30.450.40">
    <property type="match status" value="1"/>
</dbReference>
<dbReference type="PANTHER" id="PTHR43711">
    <property type="entry name" value="TWO-COMPONENT HISTIDINE KINASE"/>
    <property type="match status" value="1"/>
</dbReference>
<dbReference type="InterPro" id="IPR003594">
    <property type="entry name" value="HATPase_dom"/>
</dbReference>
<dbReference type="CDD" id="cd00082">
    <property type="entry name" value="HisKA"/>
    <property type="match status" value="1"/>
</dbReference>
<dbReference type="OrthoDB" id="524899at2"/>
<dbReference type="FunFam" id="3.30.565.10:FF:000006">
    <property type="entry name" value="Sensor histidine kinase WalK"/>
    <property type="match status" value="1"/>
</dbReference>
<evidence type="ECO:0000313" key="10">
    <source>
        <dbReference type="EMBL" id="OEJ74308.1"/>
    </source>
</evidence>
<dbReference type="GO" id="GO:0000155">
    <property type="term" value="F:phosphorelay sensor kinase activity"/>
    <property type="evidence" value="ECO:0007669"/>
    <property type="project" value="InterPro"/>
</dbReference>
<dbReference type="Gene3D" id="1.10.287.130">
    <property type="match status" value="1"/>
</dbReference>
<accession>A0A1E5QI61</accession>
<feature type="region of interest" description="Disordered" evidence="8">
    <location>
        <begin position="653"/>
        <end position="687"/>
    </location>
</feature>
<dbReference type="PANTHER" id="PTHR43711:SF26">
    <property type="entry name" value="SENSOR HISTIDINE KINASE RCSC"/>
    <property type="match status" value="1"/>
</dbReference>
<feature type="domain" description="Histidine kinase" evidence="9">
    <location>
        <begin position="433"/>
        <end position="654"/>
    </location>
</feature>
<dbReference type="AlphaFoldDB" id="A0A1E5QI61"/>
<dbReference type="InterPro" id="IPR003018">
    <property type="entry name" value="GAF"/>
</dbReference>
<evidence type="ECO:0000256" key="3">
    <source>
        <dbReference type="ARBA" id="ARBA00022553"/>
    </source>
</evidence>
<keyword evidence="6" id="KW-0902">Two-component regulatory system</keyword>
<evidence type="ECO:0000256" key="2">
    <source>
        <dbReference type="ARBA" id="ARBA00012438"/>
    </source>
</evidence>
<dbReference type="PROSITE" id="PS50109">
    <property type="entry name" value="HIS_KIN"/>
    <property type="match status" value="1"/>
</dbReference>
<feature type="coiled-coil region" evidence="7">
    <location>
        <begin position="406"/>
        <end position="433"/>
    </location>
</feature>
<organism evidence="10">
    <name type="scientific">Desertifilum tharense IPPAS B-1220</name>
    <dbReference type="NCBI Taxonomy" id="1781255"/>
    <lineage>
        <taxon>Bacteria</taxon>
        <taxon>Bacillati</taxon>
        <taxon>Cyanobacteriota</taxon>
        <taxon>Cyanophyceae</taxon>
        <taxon>Desertifilales</taxon>
        <taxon>Desertifilaceae</taxon>
        <taxon>Desertifilum</taxon>
    </lineage>
</organism>
<evidence type="ECO:0000256" key="1">
    <source>
        <dbReference type="ARBA" id="ARBA00000085"/>
    </source>
</evidence>
<dbReference type="SMART" id="SM00387">
    <property type="entry name" value="HATPase_c"/>
    <property type="match status" value="1"/>
</dbReference>
<keyword evidence="4" id="KW-0808">Transferase</keyword>
<dbReference type="RefSeq" id="WP_069968055.1">
    <property type="nucleotide sequence ID" value="NZ_CM124774.1"/>
</dbReference>
<dbReference type="Pfam" id="PF02518">
    <property type="entry name" value="HATPase_c"/>
    <property type="match status" value="1"/>
</dbReference>
<dbReference type="Pfam" id="PF01590">
    <property type="entry name" value="GAF"/>
    <property type="match status" value="1"/>
</dbReference>
<sequence length="687" mass="77257">MSISTSVLEALLQAQPQLRSQIYFKPSLIALSHAMEDQVLAGVGEPLVIANFQQERFYRQEAHRYRRIAAQTPHVYVLAAPETEFKNASGHYETIAFAPTDELKHEWHLVVVGEQYASCLVCRERDAIASTPSPEGCKNQNEWSVLQTSFLEMDQSRRFEGVWTFDRQVSCWVANLLLDRIVGYRPELAAKVAQAKLKLQQNLSGFPQADPGPFAERLVTYLQAGQYKLLKAYSSIAIQERKERLINSITDTIRRSLHLDEILQVATSELGQALGLCRCMIYRCKATDTAATISHEFLGSSALASVAQQTWPLQNHPLFQEVLEKRSPVWMENTQSSPRLQAVPEILALAQEWQIGSWLMAPVFYNDRLLGLIELHHCGAQTYRWQQDEIALVEAIATQLGVALIQAEAYANLEDLNEQLEALDRTRSNLIAITGHELRTPLSTIQICLESLAQEPDMPLELRQVMLNTALDDAERLRELVQDFLTLSRLESGRVEWHPEPLPLGECVDLALSSVRSRQAEVSLPQITTCLPSELPLVQADGEWLVEVLSKLLDNACKFTPTQGQVTIEAQDNQNQMLEVTIGDTGRGIEPNRLEAVFDRFYQEEGALRRTTGGTGLGLAICRQIVQNWGGQIWAQSDGKDLGSQFRFTIPIVGNTKAQPAESASETRQPTRRPRNRTRAKRRTTLK</sequence>
<feature type="compositionally biased region" description="Basic residues" evidence="8">
    <location>
        <begin position="670"/>
        <end position="687"/>
    </location>
</feature>
<dbReference type="SMART" id="SM00388">
    <property type="entry name" value="HisKA"/>
    <property type="match status" value="1"/>
</dbReference>
<gene>
    <name evidence="10" type="ORF">BH720_15125</name>
</gene>
<keyword evidence="7" id="KW-0175">Coiled coil</keyword>
<name>A0A1E5QI61_9CYAN</name>
<dbReference type="InterPro" id="IPR004358">
    <property type="entry name" value="Sig_transdc_His_kin-like_C"/>
</dbReference>
<dbReference type="EMBL" id="MJGC01000067">
    <property type="protein sequence ID" value="OEJ74308.1"/>
    <property type="molecule type" value="Genomic_DNA"/>
</dbReference>
<dbReference type="EC" id="2.7.13.3" evidence="2"/>
<reference evidence="10" key="1">
    <citation type="submission" date="2016-09" db="EMBL/GenBank/DDBJ databases">
        <title>Draft genome of thermotolerant cyanobacterium Desertifilum sp. strain IPPAS B-1220.</title>
        <authorList>
            <person name="Sinetova M.A."/>
            <person name="Bolakhan K."/>
            <person name="Zayadan B.K."/>
            <person name="Mironov K.S."/>
            <person name="Ustinova V."/>
            <person name="Kupriyanova E.V."/>
            <person name="Sidorov R.A."/>
            <person name="Skrypnik A.N."/>
            <person name="Gogoleva N.E."/>
            <person name="Gogolev Y.V."/>
            <person name="Los D.A."/>
        </authorList>
    </citation>
    <scope>NUCLEOTIDE SEQUENCE [LARGE SCALE GENOMIC DNA]</scope>
    <source>
        <strain evidence="10">IPPAS B-1220</strain>
    </source>
</reference>
<dbReference type="InterPro" id="IPR029016">
    <property type="entry name" value="GAF-like_dom_sf"/>
</dbReference>
<dbReference type="SUPFAM" id="SSF55874">
    <property type="entry name" value="ATPase domain of HSP90 chaperone/DNA topoisomerase II/histidine kinase"/>
    <property type="match status" value="1"/>
</dbReference>
<evidence type="ECO:0000256" key="6">
    <source>
        <dbReference type="ARBA" id="ARBA00023012"/>
    </source>
</evidence>
<dbReference type="STRING" id="1781255.BH720_15125"/>
<dbReference type="InterPro" id="IPR036890">
    <property type="entry name" value="HATPase_C_sf"/>
</dbReference>
<evidence type="ECO:0000256" key="7">
    <source>
        <dbReference type="SAM" id="Coils"/>
    </source>
</evidence>
<evidence type="ECO:0000256" key="4">
    <source>
        <dbReference type="ARBA" id="ARBA00022679"/>
    </source>
</evidence>
<dbReference type="SUPFAM" id="SSF47384">
    <property type="entry name" value="Homodimeric domain of signal transducing histidine kinase"/>
    <property type="match status" value="1"/>
</dbReference>
<evidence type="ECO:0000259" key="9">
    <source>
        <dbReference type="PROSITE" id="PS50109"/>
    </source>
</evidence>
<dbReference type="Pfam" id="PF17150">
    <property type="entry name" value="CHASE6_C"/>
    <property type="match status" value="1"/>
</dbReference>